<dbReference type="PANTHER" id="PTHR13016:SF0">
    <property type="entry name" value="AMME SYNDROME CANDIDATE GENE 1 PROTEIN"/>
    <property type="match status" value="1"/>
</dbReference>
<dbReference type="Gene3D" id="3.30.700.20">
    <property type="entry name" value="Hypothetical protein ph0010, domain 1"/>
    <property type="match status" value="1"/>
</dbReference>
<dbReference type="Proteomes" id="UP000503840">
    <property type="component" value="Unassembled WGS sequence"/>
</dbReference>
<dbReference type="Pfam" id="PF01871">
    <property type="entry name" value="AMMECR1"/>
    <property type="match status" value="1"/>
</dbReference>
<accession>A0A7J0BGT8</accession>
<dbReference type="InterPro" id="IPR036071">
    <property type="entry name" value="AMMECR1_dom_sf"/>
</dbReference>
<dbReference type="InterPro" id="IPR027485">
    <property type="entry name" value="AMMECR1_N"/>
</dbReference>
<dbReference type="EMBL" id="BLVO01000012">
    <property type="protein sequence ID" value="GFM32768.1"/>
    <property type="molecule type" value="Genomic_DNA"/>
</dbReference>
<evidence type="ECO:0000313" key="2">
    <source>
        <dbReference type="EMBL" id="GFM32768.1"/>
    </source>
</evidence>
<name>A0A7J0BGT8_9BACT</name>
<keyword evidence="3" id="KW-1185">Reference proteome</keyword>
<dbReference type="NCBIfam" id="TIGR04335">
    <property type="entry name" value="AmmeMemoSam_A"/>
    <property type="match status" value="1"/>
</dbReference>
<dbReference type="AlphaFoldDB" id="A0A7J0BGT8"/>
<dbReference type="NCBIfam" id="TIGR00296">
    <property type="entry name" value="TIGR00296 family protein"/>
    <property type="match status" value="1"/>
</dbReference>
<evidence type="ECO:0000313" key="3">
    <source>
        <dbReference type="Proteomes" id="UP000503840"/>
    </source>
</evidence>
<dbReference type="PROSITE" id="PS51112">
    <property type="entry name" value="AMMECR1"/>
    <property type="match status" value="1"/>
</dbReference>
<evidence type="ECO:0000259" key="1">
    <source>
        <dbReference type="PROSITE" id="PS51112"/>
    </source>
</evidence>
<comment type="caution">
    <text evidence="2">The sequence shown here is derived from an EMBL/GenBank/DDBJ whole genome shotgun (WGS) entry which is preliminary data.</text>
</comment>
<protein>
    <submittedName>
        <fullName evidence="2">AmmeMemoRadiSam system protein A</fullName>
    </submittedName>
</protein>
<gene>
    <name evidence="2" type="ORF">DSM101010T_11330</name>
</gene>
<dbReference type="InterPro" id="IPR027623">
    <property type="entry name" value="AmmeMemoSam_A"/>
</dbReference>
<dbReference type="InterPro" id="IPR023473">
    <property type="entry name" value="AMMECR1"/>
</dbReference>
<organism evidence="2 3">
    <name type="scientific">Desulfovibrio subterraneus</name>
    <dbReference type="NCBI Taxonomy" id="2718620"/>
    <lineage>
        <taxon>Bacteria</taxon>
        <taxon>Pseudomonadati</taxon>
        <taxon>Thermodesulfobacteriota</taxon>
        <taxon>Desulfovibrionia</taxon>
        <taxon>Desulfovibrionales</taxon>
        <taxon>Desulfovibrionaceae</taxon>
        <taxon>Desulfovibrio</taxon>
    </lineage>
</organism>
<dbReference type="InterPro" id="IPR002733">
    <property type="entry name" value="AMMECR1_domain"/>
</dbReference>
<reference evidence="2 3" key="1">
    <citation type="submission" date="2020-05" db="EMBL/GenBank/DDBJ databases">
        <title>Draft genome sequence of Desulfovibrio sp. strain HN2T.</title>
        <authorList>
            <person name="Ueno A."/>
            <person name="Tamazawa S."/>
            <person name="Tamamura S."/>
            <person name="Murakami T."/>
            <person name="Kiyama T."/>
            <person name="Inomata H."/>
            <person name="Amano Y."/>
            <person name="Miyakawa K."/>
            <person name="Tamaki H."/>
            <person name="Naganuma T."/>
            <person name="Kaneko K."/>
        </authorList>
    </citation>
    <scope>NUCLEOTIDE SEQUENCE [LARGE SCALE GENOMIC DNA]</scope>
    <source>
        <strain evidence="2 3">HN2</strain>
    </source>
</reference>
<dbReference type="PANTHER" id="PTHR13016">
    <property type="entry name" value="AMMECR1 HOMOLOG"/>
    <property type="match status" value="1"/>
</dbReference>
<sequence>MVNKFRLELTEDEKSYLLALVRQSIRHSFGDVSGDAESVASVPSSATLNMPLGAFVTLKKQGMLRGCIGSVVSDIPLHETIARMAQAAAFEDPRFPPLIAGELAELEVDISVLGPVTPCDDVRKIEVGRHGLIVRRGMQSGLLLPQVPVEWGWDRDTFLAQTCRKAGLAEDAWKQEGTQILWFEAVVF</sequence>
<feature type="domain" description="AMMECR1" evidence="1">
    <location>
        <begin position="12"/>
        <end position="188"/>
    </location>
</feature>
<dbReference type="SUPFAM" id="SSF143447">
    <property type="entry name" value="AMMECR1-like"/>
    <property type="match status" value="1"/>
</dbReference>
<proteinExistence type="predicted"/>
<dbReference type="Gene3D" id="3.30.1490.150">
    <property type="entry name" value="Hypothetical protein ph0010, domain 2"/>
    <property type="match status" value="1"/>
</dbReference>